<dbReference type="SMART" id="SM00862">
    <property type="entry name" value="Trans_reg_C"/>
    <property type="match status" value="1"/>
</dbReference>
<dbReference type="CDD" id="cd17574">
    <property type="entry name" value="REC_OmpR"/>
    <property type="match status" value="1"/>
</dbReference>
<reference evidence="10 11" key="1">
    <citation type="submission" date="2020-08" db="EMBL/GenBank/DDBJ databases">
        <title>Genomic Encyclopedia of Type Strains, Phase IV (KMG-IV): sequencing the most valuable type-strain genomes for metagenomic binning, comparative biology and taxonomic classification.</title>
        <authorList>
            <person name="Goeker M."/>
        </authorList>
    </citation>
    <scope>NUCLEOTIDE SEQUENCE [LARGE SCALE GENOMIC DNA]</scope>
    <source>
        <strain evidence="10 11">DSM 105074</strain>
    </source>
</reference>
<evidence type="ECO:0000256" key="6">
    <source>
        <dbReference type="PROSITE-ProRule" id="PRU00169"/>
    </source>
</evidence>
<evidence type="ECO:0000259" key="9">
    <source>
        <dbReference type="PROSITE" id="PS51755"/>
    </source>
</evidence>
<dbReference type="PROSITE" id="PS50110">
    <property type="entry name" value="RESPONSE_REGULATORY"/>
    <property type="match status" value="1"/>
</dbReference>
<dbReference type="SMART" id="SM00448">
    <property type="entry name" value="REC"/>
    <property type="match status" value="1"/>
</dbReference>
<dbReference type="AlphaFoldDB" id="A0A840U3T6"/>
<name>A0A840U3T6_9BACT</name>
<dbReference type="RefSeq" id="WP_184178650.1">
    <property type="nucleotide sequence ID" value="NZ_JACHGF010000013.1"/>
</dbReference>
<evidence type="ECO:0000259" key="8">
    <source>
        <dbReference type="PROSITE" id="PS50110"/>
    </source>
</evidence>
<dbReference type="Pfam" id="PF00486">
    <property type="entry name" value="Trans_reg_C"/>
    <property type="match status" value="1"/>
</dbReference>
<dbReference type="Gene3D" id="6.10.250.690">
    <property type="match status" value="1"/>
</dbReference>
<accession>A0A840U3T6</accession>
<feature type="domain" description="Response regulatory" evidence="8">
    <location>
        <begin position="2"/>
        <end position="116"/>
    </location>
</feature>
<evidence type="ECO:0000313" key="10">
    <source>
        <dbReference type="EMBL" id="MBB5286988.1"/>
    </source>
</evidence>
<dbReference type="GO" id="GO:0032993">
    <property type="term" value="C:protein-DNA complex"/>
    <property type="evidence" value="ECO:0007669"/>
    <property type="project" value="TreeGrafter"/>
</dbReference>
<feature type="domain" description="OmpR/PhoB-type" evidence="9">
    <location>
        <begin position="124"/>
        <end position="224"/>
    </location>
</feature>
<dbReference type="GO" id="GO:0006355">
    <property type="term" value="P:regulation of DNA-templated transcription"/>
    <property type="evidence" value="ECO:0007669"/>
    <property type="project" value="InterPro"/>
</dbReference>
<keyword evidence="4 7" id="KW-0238">DNA-binding</keyword>
<dbReference type="PANTHER" id="PTHR48111">
    <property type="entry name" value="REGULATOR OF RPOS"/>
    <property type="match status" value="1"/>
</dbReference>
<protein>
    <submittedName>
        <fullName evidence="10">DNA-binding response OmpR family regulator</fullName>
    </submittedName>
</protein>
<evidence type="ECO:0000256" key="2">
    <source>
        <dbReference type="ARBA" id="ARBA00023012"/>
    </source>
</evidence>
<feature type="DNA-binding region" description="OmpR/PhoB-type" evidence="7">
    <location>
        <begin position="124"/>
        <end position="224"/>
    </location>
</feature>
<sequence length="224" mass="25179">MKILLVEDEKFLAAAILDFMRAEGHVCEWAADAQAADEKIDVYEYDCALVDIMLPNGSGLDLVRKLKETQSRTGIIIISAKNSLDDKVRGLDLGADDYLTKPFHLSELNARLNALRRRRQFDGSPEIVFGPIKVLPDAKEVRVSGQPVTLTRKEYDLLVYLMSNPGRVLTKGAISEHLYGDDIDQVDCFDFLYSQMKNLRKKLAEQGCPDYIQTIYGVGYKLTA</sequence>
<keyword evidence="11" id="KW-1185">Reference proteome</keyword>
<evidence type="ECO:0000313" key="11">
    <source>
        <dbReference type="Proteomes" id="UP000557307"/>
    </source>
</evidence>
<evidence type="ECO:0000256" key="5">
    <source>
        <dbReference type="ARBA" id="ARBA00023163"/>
    </source>
</evidence>
<dbReference type="SUPFAM" id="SSF52172">
    <property type="entry name" value="CheY-like"/>
    <property type="match status" value="1"/>
</dbReference>
<evidence type="ECO:0000256" key="1">
    <source>
        <dbReference type="ARBA" id="ARBA00022553"/>
    </source>
</evidence>
<comment type="caution">
    <text evidence="10">The sequence shown here is derived from an EMBL/GenBank/DDBJ whole genome shotgun (WGS) entry which is preliminary data.</text>
</comment>
<dbReference type="Gene3D" id="1.10.10.10">
    <property type="entry name" value="Winged helix-like DNA-binding domain superfamily/Winged helix DNA-binding domain"/>
    <property type="match status" value="1"/>
</dbReference>
<dbReference type="GO" id="GO:0000976">
    <property type="term" value="F:transcription cis-regulatory region binding"/>
    <property type="evidence" value="ECO:0007669"/>
    <property type="project" value="TreeGrafter"/>
</dbReference>
<dbReference type="Gene3D" id="3.40.50.2300">
    <property type="match status" value="1"/>
</dbReference>
<dbReference type="GO" id="GO:0005829">
    <property type="term" value="C:cytosol"/>
    <property type="evidence" value="ECO:0007669"/>
    <property type="project" value="TreeGrafter"/>
</dbReference>
<dbReference type="InterPro" id="IPR039420">
    <property type="entry name" value="WalR-like"/>
</dbReference>
<keyword evidence="1 6" id="KW-0597">Phosphoprotein</keyword>
<evidence type="ECO:0000256" key="7">
    <source>
        <dbReference type="PROSITE-ProRule" id="PRU01091"/>
    </source>
</evidence>
<dbReference type="InterPro" id="IPR036388">
    <property type="entry name" value="WH-like_DNA-bd_sf"/>
</dbReference>
<keyword evidence="3" id="KW-0805">Transcription regulation</keyword>
<dbReference type="InterPro" id="IPR011006">
    <property type="entry name" value="CheY-like_superfamily"/>
</dbReference>
<dbReference type="PANTHER" id="PTHR48111:SF22">
    <property type="entry name" value="REGULATOR OF RPOS"/>
    <property type="match status" value="1"/>
</dbReference>
<gene>
    <name evidence="10" type="ORF">HNQ92_005150</name>
</gene>
<dbReference type="GO" id="GO:0000156">
    <property type="term" value="F:phosphorelay response regulator activity"/>
    <property type="evidence" value="ECO:0007669"/>
    <property type="project" value="TreeGrafter"/>
</dbReference>
<evidence type="ECO:0000256" key="4">
    <source>
        <dbReference type="ARBA" id="ARBA00023125"/>
    </source>
</evidence>
<dbReference type="CDD" id="cd00383">
    <property type="entry name" value="trans_reg_C"/>
    <property type="match status" value="1"/>
</dbReference>
<keyword evidence="2" id="KW-0902">Two-component regulatory system</keyword>
<dbReference type="Proteomes" id="UP000557307">
    <property type="component" value="Unassembled WGS sequence"/>
</dbReference>
<dbReference type="EMBL" id="JACHGF010000013">
    <property type="protein sequence ID" value="MBB5286988.1"/>
    <property type="molecule type" value="Genomic_DNA"/>
</dbReference>
<organism evidence="10 11">
    <name type="scientific">Rhabdobacter roseus</name>
    <dbReference type="NCBI Taxonomy" id="1655419"/>
    <lineage>
        <taxon>Bacteria</taxon>
        <taxon>Pseudomonadati</taxon>
        <taxon>Bacteroidota</taxon>
        <taxon>Cytophagia</taxon>
        <taxon>Cytophagales</taxon>
        <taxon>Cytophagaceae</taxon>
        <taxon>Rhabdobacter</taxon>
    </lineage>
</organism>
<dbReference type="InterPro" id="IPR001789">
    <property type="entry name" value="Sig_transdc_resp-reg_receiver"/>
</dbReference>
<feature type="modified residue" description="4-aspartylphosphate" evidence="6">
    <location>
        <position position="51"/>
    </location>
</feature>
<dbReference type="Pfam" id="PF00072">
    <property type="entry name" value="Response_reg"/>
    <property type="match status" value="1"/>
</dbReference>
<dbReference type="PROSITE" id="PS51755">
    <property type="entry name" value="OMPR_PHOB"/>
    <property type="match status" value="1"/>
</dbReference>
<dbReference type="InterPro" id="IPR001867">
    <property type="entry name" value="OmpR/PhoB-type_DNA-bd"/>
</dbReference>
<keyword evidence="5" id="KW-0804">Transcription</keyword>
<evidence type="ECO:0000256" key="3">
    <source>
        <dbReference type="ARBA" id="ARBA00023015"/>
    </source>
</evidence>
<proteinExistence type="predicted"/>